<proteinExistence type="inferred from homology"/>
<protein>
    <recommendedName>
        <fullName evidence="7">Beta-1,3-glucanase</fullName>
    </recommendedName>
</protein>
<gene>
    <name evidence="5" type="ORF">R1flu_004437</name>
</gene>
<evidence type="ECO:0008006" key="7">
    <source>
        <dbReference type="Google" id="ProtNLM"/>
    </source>
</evidence>
<organism evidence="5 6">
    <name type="scientific">Riccia fluitans</name>
    <dbReference type="NCBI Taxonomy" id="41844"/>
    <lineage>
        <taxon>Eukaryota</taxon>
        <taxon>Viridiplantae</taxon>
        <taxon>Streptophyta</taxon>
        <taxon>Embryophyta</taxon>
        <taxon>Marchantiophyta</taxon>
        <taxon>Marchantiopsida</taxon>
        <taxon>Marchantiidae</taxon>
        <taxon>Marchantiales</taxon>
        <taxon>Ricciaceae</taxon>
        <taxon>Riccia</taxon>
    </lineage>
</organism>
<dbReference type="Gene3D" id="3.20.20.80">
    <property type="entry name" value="Glycosidases"/>
    <property type="match status" value="1"/>
</dbReference>
<keyword evidence="2" id="KW-0378">Hydrolase</keyword>
<dbReference type="InterPro" id="IPR044965">
    <property type="entry name" value="Glyco_hydro_17_plant"/>
</dbReference>
<dbReference type="EMBL" id="JBHFFA010000003">
    <property type="protein sequence ID" value="KAL2632958.1"/>
    <property type="molecule type" value="Genomic_DNA"/>
</dbReference>
<keyword evidence="6" id="KW-1185">Reference proteome</keyword>
<comment type="caution">
    <text evidence="5">The sequence shown here is derived from an EMBL/GenBank/DDBJ whole genome shotgun (WGS) entry which is preliminary data.</text>
</comment>
<dbReference type="PANTHER" id="PTHR32227">
    <property type="entry name" value="GLUCAN ENDO-1,3-BETA-GLUCOSIDASE BG1-RELATED-RELATED"/>
    <property type="match status" value="1"/>
</dbReference>
<sequence>MKRVRIYHTYPETMSAFAGSGIDMVIGITNDDFQSALADVNSALNWLNTNVVPYPNTNVVTITVGNEVFATGSQVLIDALLPSMENLYSALQQLGLTDITVTTAHAYDVMGVSYPPSAGAFKSDHISTMTAIAEFLSRTGSFVFVNIYPYFTYEADKTNVQLSYALLGSGYLVDNGNVYTSLLAQSVDAVYAALDAVGYGDLVVRVSEIGWPSGGGDDATVANAQIHNQNLVALTKGGTPMKPDNNIDAFLFAMFNEDLKPAGVEQNWGLYYPNLTEVYHIDFS</sequence>
<evidence type="ECO:0000256" key="1">
    <source>
        <dbReference type="ARBA" id="ARBA00008773"/>
    </source>
</evidence>
<reference evidence="5 6" key="1">
    <citation type="submission" date="2024-09" db="EMBL/GenBank/DDBJ databases">
        <title>Chromosome-scale assembly of Riccia fluitans.</title>
        <authorList>
            <person name="Paukszto L."/>
            <person name="Sawicki J."/>
            <person name="Karawczyk K."/>
            <person name="Piernik-Szablinska J."/>
            <person name="Szczecinska M."/>
            <person name="Mazdziarz M."/>
        </authorList>
    </citation>
    <scope>NUCLEOTIDE SEQUENCE [LARGE SCALE GENOMIC DNA]</scope>
    <source>
        <strain evidence="5">Rf_01</strain>
        <tissue evidence="5">Aerial parts of the thallus</tissue>
    </source>
</reference>
<dbReference type="InterPro" id="IPR000490">
    <property type="entry name" value="Glyco_hydro_17"/>
</dbReference>
<dbReference type="SUPFAM" id="SSF51445">
    <property type="entry name" value="(Trans)glycosidases"/>
    <property type="match status" value="1"/>
</dbReference>
<evidence type="ECO:0000313" key="6">
    <source>
        <dbReference type="Proteomes" id="UP001605036"/>
    </source>
</evidence>
<dbReference type="InterPro" id="IPR017853">
    <property type="entry name" value="GH"/>
</dbReference>
<evidence type="ECO:0000256" key="3">
    <source>
        <dbReference type="ARBA" id="ARBA00023295"/>
    </source>
</evidence>
<dbReference type="Pfam" id="PF00332">
    <property type="entry name" value="Glyco_hydro_17"/>
    <property type="match status" value="1"/>
</dbReference>
<dbReference type="AlphaFoldDB" id="A0ABD1YQA8"/>
<dbReference type="GO" id="GO:0016798">
    <property type="term" value="F:hydrolase activity, acting on glycosyl bonds"/>
    <property type="evidence" value="ECO:0007669"/>
    <property type="project" value="UniProtKB-KW"/>
</dbReference>
<keyword evidence="3" id="KW-0326">Glycosidase</keyword>
<dbReference type="Proteomes" id="UP001605036">
    <property type="component" value="Unassembled WGS sequence"/>
</dbReference>
<accession>A0ABD1YQA8</accession>
<name>A0ABD1YQA8_9MARC</name>
<evidence type="ECO:0000313" key="5">
    <source>
        <dbReference type="EMBL" id="KAL2632958.1"/>
    </source>
</evidence>
<comment type="similarity">
    <text evidence="1 4">Belongs to the glycosyl hydrolase 17 family.</text>
</comment>
<evidence type="ECO:0000256" key="2">
    <source>
        <dbReference type="ARBA" id="ARBA00022801"/>
    </source>
</evidence>
<dbReference type="FunFam" id="3.20.20.80:FF:000010">
    <property type="entry name" value="glucan endo-1,3-beta-glucosidase, basic"/>
    <property type="match status" value="1"/>
</dbReference>
<evidence type="ECO:0000256" key="4">
    <source>
        <dbReference type="RuleBase" id="RU004335"/>
    </source>
</evidence>